<dbReference type="InterPro" id="IPR056911">
    <property type="entry name" value="Phage_Znf_bind_put"/>
</dbReference>
<dbReference type="SUPFAM" id="SSF53041">
    <property type="entry name" value="Resolvase-like"/>
    <property type="match status" value="1"/>
</dbReference>
<evidence type="ECO:0000256" key="3">
    <source>
        <dbReference type="SAM" id="MobiDB-lite"/>
    </source>
</evidence>
<protein>
    <submittedName>
        <fullName evidence="5">Recombinase family protein</fullName>
    </submittedName>
</protein>
<sequence>MTDTQDPSPRDADDVERHPCPRCDVQPGSPCRSRGGAVAGAYHTGRFTKVPRLAKLLRVQTPADRGPGQPWRPGTPPPAPAVADTPGADIRIGYARCSHLSQELDSQLDALTAHGIPRDKVFSEKISTRVRVRPKFEEALRTAREIKAHAPHCRVIVTVYEMKRLGRDAAELTALADHLTAHGLVLEMLAGPLPGIYDPTGPGKLLFAFFAAMAETERENIRESTLEGLDTAARKGKHGGRPPVITDDMLHTVLRRRALGESVEQIQPGLIIPTGKRKGQNPSVASVYRALAEHAKREAYPEAIESAHADFAALQAGEVPSPRTETAEPAQRR</sequence>
<dbReference type="Proteomes" id="UP001365781">
    <property type="component" value="Unassembled WGS sequence"/>
</dbReference>
<comment type="caution">
    <text evidence="5">The sequence shown here is derived from an EMBL/GenBank/DDBJ whole genome shotgun (WGS) entry which is preliminary data.</text>
</comment>
<feature type="compositionally biased region" description="Basic and acidic residues" evidence="3">
    <location>
        <begin position="8"/>
        <end position="21"/>
    </location>
</feature>
<organism evidence="5 6">
    <name type="scientific">Streptomyces brasiliscabiei</name>
    <dbReference type="NCBI Taxonomy" id="2736302"/>
    <lineage>
        <taxon>Bacteria</taxon>
        <taxon>Bacillati</taxon>
        <taxon>Actinomycetota</taxon>
        <taxon>Actinomycetes</taxon>
        <taxon>Kitasatosporales</taxon>
        <taxon>Streptomycetaceae</taxon>
        <taxon>Streptomyces</taxon>
    </lineage>
</organism>
<dbReference type="CDD" id="cd03768">
    <property type="entry name" value="SR_ResInv"/>
    <property type="match status" value="1"/>
</dbReference>
<name>A0ABU8GKV2_9ACTN</name>
<dbReference type="InterPro" id="IPR006119">
    <property type="entry name" value="Resolv_N"/>
</dbReference>
<evidence type="ECO:0000313" key="6">
    <source>
        <dbReference type="Proteomes" id="UP001365781"/>
    </source>
</evidence>
<accession>A0ABU8GKV2</accession>
<keyword evidence="6" id="KW-1185">Reference proteome</keyword>
<dbReference type="RefSeq" id="WP_336540472.1">
    <property type="nucleotide sequence ID" value="NZ_JBBAYL010000017.1"/>
</dbReference>
<evidence type="ECO:0000256" key="2">
    <source>
        <dbReference type="ARBA" id="ARBA00023172"/>
    </source>
</evidence>
<feature type="region of interest" description="Disordered" evidence="3">
    <location>
        <begin position="311"/>
        <end position="333"/>
    </location>
</feature>
<evidence type="ECO:0000256" key="1">
    <source>
        <dbReference type="ARBA" id="ARBA00023125"/>
    </source>
</evidence>
<dbReference type="SMART" id="SM00857">
    <property type="entry name" value="Resolvase"/>
    <property type="match status" value="1"/>
</dbReference>
<dbReference type="PANTHER" id="PTHR30461">
    <property type="entry name" value="DNA-INVERTASE FROM LAMBDOID PROPHAGE"/>
    <property type="match status" value="1"/>
</dbReference>
<dbReference type="InterPro" id="IPR036162">
    <property type="entry name" value="Resolvase-like_N_sf"/>
</dbReference>
<keyword evidence="1" id="KW-0238">DNA-binding</keyword>
<feature type="region of interest" description="Disordered" evidence="3">
    <location>
        <begin position="1"/>
        <end position="37"/>
    </location>
</feature>
<dbReference type="Gene3D" id="3.40.50.1390">
    <property type="entry name" value="Resolvase, N-terminal catalytic domain"/>
    <property type="match status" value="1"/>
</dbReference>
<dbReference type="PROSITE" id="PS51736">
    <property type="entry name" value="RECOMBINASES_3"/>
    <property type="match status" value="1"/>
</dbReference>
<feature type="domain" description="Resolvase/invertase-type recombinase catalytic" evidence="4">
    <location>
        <begin position="90"/>
        <end position="236"/>
    </location>
</feature>
<keyword evidence="2" id="KW-0233">DNA recombination</keyword>
<feature type="region of interest" description="Disordered" evidence="3">
    <location>
        <begin position="61"/>
        <end position="81"/>
    </location>
</feature>
<dbReference type="EMBL" id="JBBAYM010000025">
    <property type="protein sequence ID" value="MEI5613837.1"/>
    <property type="molecule type" value="Genomic_DNA"/>
</dbReference>
<dbReference type="Pfam" id="PF24623">
    <property type="entry name" value="Phage_zn_bind_8"/>
    <property type="match status" value="1"/>
</dbReference>
<gene>
    <name evidence="5" type="ORF">WB403_32295</name>
</gene>
<proteinExistence type="predicted"/>
<dbReference type="PANTHER" id="PTHR30461:SF2">
    <property type="entry name" value="SERINE RECOMBINASE PINE-RELATED"/>
    <property type="match status" value="1"/>
</dbReference>
<reference evidence="5 6" key="1">
    <citation type="submission" date="2024-03" db="EMBL/GenBank/DDBJ databases">
        <title>First Report of Pectobacterium brasiliscabiei causing potato scab in china.</title>
        <authorList>
            <person name="Handique U."/>
        </authorList>
    </citation>
    <scope>NUCLEOTIDE SEQUENCE [LARGE SCALE GENOMIC DNA]</scope>
    <source>
        <strain evidence="5 6">ZRIMU1503</strain>
    </source>
</reference>
<evidence type="ECO:0000259" key="4">
    <source>
        <dbReference type="PROSITE" id="PS51736"/>
    </source>
</evidence>
<dbReference type="Pfam" id="PF00239">
    <property type="entry name" value="Resolvase"/>
    <property type="match status" value="1"/>
</dbReference>
<dbReference type="InterPro" id="IPR050639">
    <property type="entry name" value="SSR_resolvase"/>
</dbReference>
<evidence type="ECO:0000313" key="5">
    <source>
        <dbReference type="EMBL" id="MEI5613837.1"/>
    </source>
</evidence>